<comment type="caution">
    <text evidence="2">The sequence shown here is derived from an EMBL/GenBank/DDBJ whole genome shotgun (WGS) entry which is preliminary data.</text>
</comment>
<feature type="compositionally biased region" description="Basic and acidic residues" evidence="1">
    <location>
        <begin position="520"/>
        <end position="530"/>
    </location>
</feature>
<dbReference type="Proteomes" id="UP000186817">
    <property type="component" value="Unassembled WGS sequence"/>
</dbReference>
<dbReference type="OrthoDB" id="426537at2759"/>
<dbReference type="EMBL" id="LSRX01000036">
    <property type="protein sequence ID" value="OLQ12893.1"/>
    <property type="molecule type" value="Genomic_DNA"/>
</dbReference>
<gene>
    <name evidence="2" type="ORF">AK812_SmicGene3100</name>
</gene>
<feature type="region of interest" description="Disordered" evidence="1">
    <location>
        <begin position="520"/>
        <end position="541"/>
    </location>
</feature>
<feature type="region of interest" description="Disordered" evidence="1">
    <location>
        <begin position="558"/>
        <end position="583"/>
    </location>
</feature>
<feature type="compositionally biased region" description="Low complexity" evidence="1">
    <location>
        <begin position="376"/>
        <end position="391"/>
    </location>
</feature>
<evidence type="ECO:0000256" key="1">
    <source>
        <dbReference type="SAM" id="MobiDB-lite"/>
    </source>
</evidence>
<feature type="region of interest" description="Disordered" evidence="1">
    <location>
        <begin position="466"/>
        <end position="488"/>
    </location>
</feature>
<evidence type="ECO:0000313" key="2">
    <source>
        <dbReference type="EMBL" id="OLQ12893.1"/>
    </source>
</evidence>
<feature type="compositionally biased region" description="Basic residues" evidence="1">
    <location>
        <begin position="356"/>
        <end position="375"/>
    </location>
</feature>
<feature type="compositionally biased region" description="Polar residues" evidence="1">
    <location>
        <begin position="478"/>
        <end position="488"/>
    </location>
</feature>
<name>A0A1Q9EZT2_SYMMI</name>
<accession>A0A1Q9EZT2</accession>
<sequence>MTTQLMADSDLQVCAELSGMNTWLRELSAVILPVRWEPNLRSQRCLQLVEIMARKPHRDPAAAKANTLDVDEFQSLKAAHGQKSDVCPLHGLDLLFNCWRSTTLTPGQLQARLEHPLFTVPGINAQALKLDVLHVLDLGVSCHAVGNLLWEIIDESKPGSRDSNMSCLNAEIQEIYQELGISSGTSLPNLKWKSDLASGGQEYPCLKHQKGRRIKHFMPVAVELARRYSSKDDRPSQHRLRVLESLRDVYDLLDKPDYKWPEAVRCQFAERVQCLLKHYSHLAKLAFAAKQCKWSQVSKFHMTAHMPEMSKHLTPRHFWTYSSESFMGLMSHLANVLLLHFTRLKEMAKGGSQKKPAARQVKKKPAARQVSKKRPSAATTGQAATQASSGAKRPAARQPCAWGDDNIPVHMVVCIPHGGSISGRFWAARWGGRHMAKGDDTFPVAGCAAHASHAAVDLSSKPWLQVPSHSQEDGRLQVPSQGQDNVSQEDVSLSQETLAFAFQDPLVSQKEFEEAMKNWPEEPDSFHDPSQEAEDQAPPGHLLVWDFLSPLQKRILQQNPRARDGLQACSPPVPKVAGLPESK</sequence>
<protein>
    <submittedName>
        <fullName evidence="2">Uncharacterized protein</fullName>
    </submittedName>
</protein>
<keyword evidence="3" id="KW-1185">Reference proteome</keyword>
<reference evidence="2 3" key="1">
    <citation type="submission" date="2016-02" db="EMBL/GenBank/DDBJ databases">
        <title>Genome analysis of coral dinoflagellate symbionts highlights evolutionary adaptations to a symbiotic lifestyle.</title>
        <authorList>
            <person name="Aranda M."/>
            <person name="Li Y."/>
            <person name="Liew Y.J."/>
            <person name="Baumgarten S."/>
            <person name="Simakov O."/>
            <person name="Wilson M."/>
            <person name="Piel J."/>
            <person name="Ashoor H."/>
            <person name="Bougouffa S."/>
            <person name="Bajic V.B."/>
            <person name="Ryu T."/>
            <person name="Ravasi T."/>
            <person name="Bayer T."/>
            <person name="Micklem G."/>
            <person name="Kim H."/>
            <person name="Bhak J."/>
            <person name="Lajeunesse T.C."/>
            <person name="Voolstra C.R."/>
        </authorList>
    </citation>
    <scope>NUCLEOTIDE SEQUENCE [LARGE SCALE GENOMIC DNA]</scope>
    <source>
        <strain evidence="2 3">CCMP2467</strain>
    </source>
</reference>
<dbReference type="AlphaFoldDB" id="A0A1Q9EZT2"/>
<feature type="region of interest" description="Disordered" evidence="1">
    <location>
        <begin position="349"/>
        <end position="399"/>
    </location>
</feature>
<organism evidence="2 3">
    <name type="scientific">Symbiodinium microadriaticum</name>
    <name type="common">Dinoflagellate</name>
    <name type="synonym">Zooxanthella microadriatica</name>
    <dbReference type="NCBI Taxonomy" id="2951"/>
    <lineage>
        <taxon>Eukaryota</taxon>
        <taxon>Sar</taxon>
        <taxon>Alveolata</taxon>
        <taxon>Dinophyceae</taxon>
        <taxon>Suessiales</taxon>
        <taxon>Symbiodiniaceae</taxon>
        <taxon>Symbiodinium</taxon>
    </lineage>
</organism>
<evidence type="ECO:0000313" key="3">
    <source>
        <dbReference type="Proteomes" id="UP000186817"/>
    </source>
</evidence>
<proteinExistence type="predicted"/>